<organism evidence="1 2">
    <name type="scientific">Mycobacterium malmoense</name>
    <dbReference type="NCBI Taxonomy" id="1780"/>
    <lineage>
        <taxon>Bacteria</taxon>
        <taxon>Bacillati</taxon>
        <taxon>Actinomycetota</taxon>
        <taxon>Actinomycetes</taxon>
        <taxon>Mycobacteriales</taxon>
        <taxon>Mycobacteriaceae</taxon>
        <taxon>Mycobacterium</taxon>
    </lineage>
</organism>
<dbReference type="EMBL" id="MBEE01000118">
    <property type="protein sequence ID" value="OCB54506.1"/>
    <property type="molecule type" value="Genomic_DNA"/>
</dbReference>
<evidence type="ECO:0000313" key="1">
    <source>
        <dbReference type="EMBL" id="OCB54506.1"/>
    </source>
</evidence>
<protein>
    <submittedName>
        <fullName evidence="1">Uncharacterized protein</fullName>
    </submittedName>
</protein>
<reference evidence="1 2" key="1">
    <citation type="submission" date="2016-06" db="EMBL/GenBank/DDBJ databases">
        <authorList>
            <person name="Kjaerup R.B."/>
            <person name="Dalgaard T.S."/>
            <person name="Juul-Madsen H.R."/>
        </authorList>
    </citation>
    <scope>NUCLEOTIDE SEQUENCE [LARGE SCALE GENOMIC DNA]</scope>
    <source>
        <strain evidence="1 2">E3012</strain>
    </source>
</reference>
<dbReference type="AlphaFoldDB" id="A0A1B9D8D6"/>
<dbReference type="InterPro" id="IPR027417">
    <property type="entry name" value="P-loop_NTPase"/>
</dbReference>
<accession>A0A1B9D8D6</accession>
<comment type="caution">
    <text evidence="1">The sequence shown here is derived from an EMBL/GenBank/DDBJ whole genome shotgun (WGS) entry which is preliminary data.</text>
</comment>
<evidence type="ECO:0000313" key="2">
    <source>
        <dbReference type="Proteomes" id="UP000092683"/>
    </source>
</evidence>
<name>A0A1B9D8D6_MYCMA</name>
<proteinExistence type="predicted"/>
<gene>
    <name evidence="1" type="ORF">A5677_19920</name>
</gene>
<sequence>MVATYVDDPSLVGALTASDNGIISGRRGTGKTHALKYLAETRRKAGEGVVYIDMEQDIGSTEGRYVDPSLSLEERATRLVVDVLSIVHDAFLEAAFNGRADASIELLDRMLDHFREVVVRKEIAQSDTLRDSQTIEDTAKGEAKLGLGAASLSLGLGSQTTTGRSADQTVSGSGPIRHRISFGGISGLMRQFLDGFASKRFWILLDEWSGIPLDLQPFLAEMIRKLFFGHHQVTVRIGAIPHRTNWRVPGDQGQYLGIEVGAELFWLLDLDEFVVFPARTGVEQARRSRVFFQNLIFRHLNYALSTMESQPLPDISAMMSLLFTQVTALNELVRAAEGVPRDALNILGRAALRSGGEKISVNHVRQAAAQLYLTSKATQLNGVPGARDLLEKINEDVIGVRKARAFLLDRDHTSHPLIQKLVDDRLLHIIKQGYSSKDEPGKRYDVLQIDYGCYVHLLGTAAAPIALIEEVDEDHAFEAFYGEVYGGVNVPEDDYRAIRRAVLDLPSILDALQPSPPGRHRSVEAE</sequence>
<dbReference type="SUPFAM" id="SSF52540">
    <property type="entry name" value="P-loop containing nucleoside triphosphate hydrolases"/>
    <property type="match status" value="1"/>
</dbReference>
<dbReference type="Proteomes" id="UP000092683">
    <property type="component" value="Unassembled WGS sequence"/>
</dbReference>